<evidence type="ECO:0000313" key="1">
    <source>
        <dbReference type="EMBL" id="OSY37994.1"/>
    </source>
</evidence>
<protein>
    <recommendedName>
        <fullName evidence="3">DUF3558 domain-containing protein</fullName>
    </recommendedName>
</protein>
<keyword evidence="2" id="KW-1185">Reference proteome</keyword>
<comment type="caution">
    <text evidence="1">The sequence shown here is derived from an EMBL/GenBank/DDBJ whole genome shotgun (WGS) entry which is preliminary data.</text>
</comment>
<dbReference type="PROSITE" id="PS51257">
    <property type="entry name" value="PROKAR_LIPOPROTEIN"/>
    <property type="match status" value="1"/>
</dbReference>
<evidence type="ECO:0008006" key="3">
    <source>
        <dbReference type="Google" id="ProtNLM"/>
    </source>
</evidence>
<dbReference type="Pfam" id="PF12079">
    <property type="entry name" value="DUF3558"/>
    <property type="match status" value="1"/>
</dbReference>
<dbReference type="STRING" id="2074.BG845_04401"/>
<proteinExistence type="predicted"/>
<reference evidence="1 2" key="1">
    <citation type="submission" date="2016-09" db="EMBL/GenBank/DDBJ databases">
        <title>Pseudonocardia autotrophica DSM535, a candidate organism with high potential of specific P450 cytochromes.</title>
        <authorList>
            <person name="Grumaz C."/>
            <person name="Vainshtein Y."/>
            <person name="Kirstahler P."/>
            <person name="Sohn K."/>
        </authorList>
    </citation>
    <scope>NUCLEOTIDE SEQUENCE [LARGE SCALE GENOMIC DNA]</scope>
    <source>
        <strain evidence="1 2">DSM 535</strain>
    </source>
</reference>
<organism evidence="1 2">
    <name type="scientific">Pseudonocardia autotrophica</name>
    <name type="common">Amycolata autotrophica</name>
    <name type="synonym">Nocardia autotrophica</name>
    <dbReference type="NCBI Taxonomy" id="2074"/>
    <lineage>
        <taxon>Bacteria</taxon>
        <taxon>Bacillati</taxon>
        <taxon>Actinomycetota</taxon>
        <taxon>Actinomycetes</taxon>
        <taxon>Pseudonocardiales</taxon>
        <taxon>Pseudonocardiaceae</taxon>
        <taxon>Pseudonocardia</taxon>
    </lineage>
</organism>
<evidence type="ECO:0000313" key="2">
    <source>
        <dbReference type="Proteomes" id="UP000194360"/>
    </source>
</evidence>
<name>A0A1Y2MS01_PSEAH</name>
<dbReference type="OrthoDB" id="5184069at2"/>
<gene>
    <name evidence="1" type="ORF">BG845_04401</name>
</gene>
<dbReference type="RefSeq" id="WP_158092244.1">
    <property type="nucleotide sequence ID" value="NZ_AP018920.1"/>
</dbReference>
<sequence length="186" mass="18714">MGGSVRRGASLLPALVGAVVLLAGCSDGAEQPGGPFAPRPSDVDLARLDPCSSLTEQQLGARDLGAGAPGTATVNGTSARDCTWIGPTVNAGVQFIAVGAETAAEERGSRLLLVEGFGAVEGAPETNNGPGLPAFCQIAVDAGPQQSVRVQVNNGRPDTGGEPEAFRDVCRHAEDIAGAVMVNIRG</sequence>
<accession>A0A1Y2MS01</accession>
<dbReference type="InterPro" id="IPR024520">
    <property type="entry name" value="DUF3558"/>
</dbReference>
<dbReference type="EMBL" id="MIGB01000026">
    <property type="protein sequence ID" value="OSY37994.1"/>
    <property type="molecule type" value="Genomic_DNA"/>
</dbReference>
<dbReference type="Proteomes" id="UP000194360">
    <property type="component" value="Unassembled WGS sequence"/>
</dbReference>
<dbReference type="AlphaFoldDB" id="A0A1Y2MS01"/>